<gene>
    <name evidence="3" type="ORF">F503_00304</name>
</gene>
<dbReference type="EMBL" id="KE148150">
    <property type="protein sequence ID" value="EPE07582.1"/>
    <property type="molecule type" value="Genomic_DNA"/>
</dbReference>
<dbReference type="OrthoDB" id="10395424at2759"/>
<accession>S3C456</accession>
<dbReference type="VEuPathDB" id="FungiDB:F503_00304"/>
<evidence type="ECO:0000256" key="1">
    <source>
        <dbReference type="SAM" id="MobiDB-lite"/>
    </source>
</evidence>
<keyword evidence="2" id="KW-0732">Signal</keyword>
<sequence>MRVSSFFATAGFAGLASASSCHPHMCRQLISQAPHGIADCNSFLLTTLILPTETDSFTPSSVVTKTHTKTISETDTSSYTESYQPSSVIVSTYTYVDVVNSVTHTTTKKITTTTTTKFTATRTTALSTTTTTTTTMTTTKPGGGSGPLRIRQEIGPDTTVVTPTDTPVYAATCYRVPRYVNNCLSLGATRSTTIITPAVDSETASSTIISTASADASIYVSTTTTATTTTTLPSLHSTKTVSSTTTNVISTSTSTSFTKTSTTTTNAIKTTTLGTTTTTTTKSTASPTPYLVKITAQTSGGTAPSEVGTYIDWLTVSYWPALSSTFTYGDYALGFVNGAGSGDRFVVNADGRLATIISSGGGNNKINTQMYLTVVGGYVVPDSTPAADANFITCSIAASGNTATLLSCNYQIYATNWNHGNGAINIVGATTSTSQGGRLTLSLSVTSY</sequence>
<proteinExistence type="predicted"/>
<feature type="compositionally biased region" description="Low complexity" evidence="1">
    <location>
        <begin position="129"/>
        <end position="140"/>
    </location>
</feature>
<dbReference type="PROSITE" id="PS51257">
    <property type="entry name" value="PROKAR_LIPOPROTEIN"/>
    <property type="match status" value="1"/>
</dbReference>
<dbReference type="Proteomes" id="UP000016923">
    <property type="component" value="Unassembled WGS sequence"/>
</dbReference>
<keyword evidence="4" id="KW-1185">Reference proteome</keyword>
<reference evidence="3 4" key="1">
    <citation type="journal article" date="2013" name="BMC Genomics">
        <title>The genome and transcriptome of the pine saprophyte Ophiostoma piceae, and a comparison with the bark beetle-associated pine pathogen Grosmannia clavigera.</title>
        <authorList>
            <person name="Haridas S."/>
            <person name="Wang Y."/>
            <person name="Lim L."/>
            <person name="Massoumi Alamouti S."/>
            <person name="Jackman S."/>
            <person name="Docking R."/>
            <person name="Robertson G."/>
            <person name="Birol I."/>
            <person name="Bohlmann J."/>
            <person name="Breuil C."/>
        </authorList>
    </citation>
    <scope>NUCLEOTIDE SEQUENCE [LARGE SCALE GENOMIC DNA]</scope>
    <source>
        <strain evidence="3 4">UAMH 11346</strain>
    </source>
</reference>
<feature type="chain" id="PRO_5004507006" evidence="2">
    <location>
        <begin position="19"/>
        <end position="448"/>
    </location>
</feature>
<name>S3C456_OPHP1</name>
<evidence type="ECO:0000313" key="4">
    <source>
        <dbReference type="Proteomes" id="UP000016923"/>
    </source>
</evidence>
<protein>
    <submittedName>
        <fullName evidence="3">Uncharacterized protein</fullName>
    </submittedName>
</protein>
<dbReference type="HOGENOM" id="CLU_700520_0_0_1"/>
<dbReference type="eggNOG" id="ENOG502RA89">
    <property type="taxonomic scope" value="Eukaryota"/>
</dbReference>
<evidence type="ECO:0000313" key="3">
    <source>
        <dbReference type="EMBL" id="EPE07582.1"/>
    </source>
</evidence>
<evidence type="ECO:0000256" key="2">
    <source>
        <dbReference type="SAM" id="SignalP"/>
    </source>
</evidence>
<feature type="signal peptide" evidence="2">
    <location>
        <begin position="1"/>
        <end position="18"/>
    </location>
</feature>
<dbReference type="AlphaFoldDB" id="S3C456"/>
<feature type="region of interest" description="Disordered" evidence="1">
    <location>
        <begin position="129"/>
        <end position="151"/>
    </location>
</feature>
<organism evidence="3 4">
    <name type="scientific">Ophiostoma piceae (strain UAMH 11346)</name>
    <name type="common">Sap stain fungus</name>
    <dbReference type="NCBI Taxonomy" id="1262450"/>
    <lineage>
        <taxon>Eukaryota</taxon>
        <taxon>Fungi</taxon>
        <taxon>Dikarya</taxon>
        <taxon>Ascomycota</taxon>
        <taxon>Pezizomycotina</taxon>
        <taxon>Sordariomycetes</taxon>
        <taxon>Sordariomycetidae</taxon>
        <taxon>Ophiostomatales</taxon>
        <taxon>Ophiostomataceae</taxon>
        <taxon>Ophiostoma</taxon>
    </lineage>
</organism>